<dbReference type="InterPro" id="IPR011330">
    <property type="entry name" value="Glyco_hydro/deAcase_b/a-brl"/>
</dbReference>
<dbReference type="CDD" id="cd10917">
    <property type="entry name" value="CE4_NodB_like_6s_7s"/>
    <property type="match status" value="1"/>
</dbReference>
<gene>
    <name evidence="3" type="ORF">FG87_04545</name>
</gene>
<dbReference type="Pfam" id="PF01522">
    <property type="entry name" value="Polysacc_deac_1"/>
    <property type="match status" value="1"/>
</dbReference>
<evidence type="ECO:0000313" key="4">
    <source>
        <dbReference type="Proteomes" id="UP000031364"/>
    </source>
</evidence>
<dbReference type="Gene3D" id="3.20.20.370">
    <property type="entry name" value="Glycoside hydrolase/deacetylase"/>
    <property type="match status" value="1"/>
</dbReference>
<dbReference type="InterPro" id="IPR050248">
    <property type="entry name" value="Polysacc_deacetylase_ArnD"/>
</dbReference>
<dbReference type="InterPro" id="IPR002509">
    <property type="entry name" value="NODB_dom"/>
</dbReference>
<keyword evidence="4" id="KW-1185">Reference proteome</keyword>
<sequence>MLAAGALSLTAGCSLDNDEAERPVPRPAASPVVHSGPPVPPPRQPGVARIPMPSGVVSAIPGEGDNIALTIDDGTSSDVVAAYIRFAKDSGARFTFFVTACYSSWTVNKPMLQPLVDRGQIQLGNHTWDHPDLTRLSDKEVAAQFARTKALLRNNFGVDGTPFYRPPYGYRDARVDALAADHGYTVPVMWYGTLGDQQIITEQDLVANARKYFRAQSIVIGHANQRPVTRVYDQLLQIIRDRRLTMVTLDDVFERRH</sequence>
<dbReference type="PANTHER" id="PTHR10587">
    <property type="entry name" value="GLYCOSYL TRANSFERASE-RELATED"/>
    <property type="match status" value="1"/>
</dbReference>
<comment type="caution">
    <text evidence="3">The sequence shown here is derived from an EMBL/GenBank/DDBJ whole genome shotgun (WGS) entry which is preliminary data.</text>
</comment>
<feature type="compositionally biased region" description="Low complexity" evidence="1">
    <location>
        <begin position="27"/>
        <end position="36"/>
    </location>
</feature>
<organism evidence="3 4">
    <name type="scientific">Nocardia vulneris</name>
    <dbReference type="NCBI Taxonomy" id="1141657"/>
    <lineage>
        <taxon>Bacteria</taxon>
        <taxon>Bacillati</taxon>
        <taxon>Actinomycetota</taxon>
        <taxon>Actinomycetes</taxon>
        <taxon>Mycobacteriales</taxon>
        <taxon>Nocardiaceae</taxon>
        <taxon>Nocardia</taxon>
    </lineage>
</organism>
<dbReference type="SUPFAM" id="SSF88713">
    <property type="entry name" value="Glycoside hydrolase/deacetylase"/>
    <property type="match status" value="1"/>
</dbReference>
<evidence type="ECO:0000256" key="1">
    <source>
        <dbReference type="SAM" id="MobiDB-lite"/>
    </source>
</evidence>
<feature type="domain" description="NodB homology" evidence="2">
    <location>
        <begin position="65"/>
        <end position="257"/>
    </location>
</feature>
<feature type="region of interest" description="Disordered" evidence="1">
    <location>
        <begin position="16"/>
        <end position="43"/>
    </location>
</feature>
<evidence type="ECO:0000259" key="2">
    <source>
        <dbReference type="PROSITE" id="PS51677"/>
    </source>
</evidence>
<accession>A0ABR4ZKZ7</accession>
<name>A0ABR4ZKZ7_9NOCA</name>
<dbReference type="Proteomes" id="UP000031364">
    <property type="component" value="Unassembled WGS sequence"/>
</dbReference>
<dbReference type="PROSITE" id="PS51677">
    <property type="entry name" value="NODB"/>
    <property type="match status" value="1"/>
</dbReference>
<proteinExistence type="predicted"/>
<dbReference type="EMBL" id="JNFP01000004">
    <property type="protein sequence ID" value="KIA66078.1"/>
    <property type="molecule type" value="Genomic_DNA"/>
</dbReference>
<evidence type="ECO:0000313" key="3">
    <source>
        <dbReference type="EMBL" id="KIA66078.1"/>
    </source>
</evidence>
<protein>
    <submittedName>
        <fullName evidence="3">Polysaccharide deacetylase</fullName>
    </submittedName>
</protein>
<reference evidence="3 4" key="1">
    <citation type="journal article" date="2014" name="Int. J. Syst. Evol. Microbiol.">
        <title>Nocardia vulneris sp. nov., isolated from wounds of human patients in North America.</title>
        <authorList>
            <person name="Lasker B.A."/>
            <person name="Bell M."/>
            <person name="Klenk H.P."/>
            <person name="Sproer C."/>
            <person name="Schumann C."/>
            <person name="Schumann P."/>
            <person name="Brown J.M."/>
        </authorList>
    </citation>
    <scope>NUCLEOTIDE SEQUENCE [LARGE SCALE GENOMIC DNA]</scope>
    <source>
        <strain evidence="3 4">W9851</strain>
    </source>
</reference>